<dbReference type="AlphaFoldDB" id="A0A3T1DA91"/>
<proteinExistence type="predicted"/>
<organism evidence="1 2">
    <name type="scientific">Cohnella abietis</name>
    <dbReference type="NCBI Taxonomy" id="2507935"/>
    <lineage>
        <taxon>Bacteria</taxon>
        <taxon>Bacillati</taxon>
        <taxon>Bacillota</taxon>
        <taxon>Bacilli</taxon>
        <taxon>Bacillales</taxon>
        <taxon>Paenibacillaceae</taxon>
        <taxon>Cohnella</taxon>
    </lineage>
</organism>
<evidence type="ECO:0000313" key="2">
    <source>
        <dbReference type="Proteomes" id="UP000289856"/>
    </source>
</evidence>
<sequence>MTLLSVFRSFMTGIMTETNGAVLGSEVAGGLGISDCSLDRIERLKDTLRLPLTLPDLAEREPFLPIFFANPFTPPQDRATVYMTLYV</sequence>
<dbReference type="Proteomes" id="UP000289856">
    <property type="component" value="Chromosome"/>
</dbReference>
<reference evidence="1 2" key="1">
    <citation type="submission" date="2019-01" db="EMBL/GenBank/DDBJ databases">
        <title>Complete genome sequence of Cohnella hallensis HS21 isolated from Korean fir (Abies koreana) rhizospheric soil.</title>
        <authorList>
            <person name="Jiang L."/>
            <person name="Kang S.W."/>
            <person name="Kim S."/>
            <person name="Jung J."/>
            <person name="Kim C.Y."/>
            <person name="Kim D.H."/>
            <person name="Kim S.W."/>
            <person name="Lee J."/>
        </authorList>
    </citation>
    <scope>NUCLEOTIDE SEQUENCE [LARGE SCALE GENOMIC DNA]</scope>
    <source>
        <strain evidence="1 2">HS21</strain>
    </source>
</reference>
<dbReference type="EMBL" id="AP019400">
    <property type="protein sequence ID" value="BBI35027.1"/>
    <property type="molecule type" value="Genomic_DNA"/>
</dbReference>
<name>A0A3T1DA91_9BACL</name>
<gene>
    <name evidence="1" type="ORF">KCTCHS21_44260</name>
</gene>
<protein>
    <submittedName>
        <fullName evidence="1">Uncharacterized protein</fullName>
    </submittedName>
</protein>
<keyword evidence="2" id="KW-1185">Reference proteome</keyword>
<evidence type="ECO:0000313" key="1">
    <source>
        <dbReference type="EMBL" id="BBI35027.1"/>
    </source>
</evidence>
<accession>A0A3T1DA91</accession>
<dbReference type="KEGG" id="cohn:KCTCHS21_44260"/>